<dbReference type="Pfam" id="PF14417">
    <property type="entry name" value="MEDS"/>
    <property type="match status" value="1"/>
</dbReference>
<dbReference type="RefSeq" id="WP_231960811.1">
    <property type="nucleotide sequence ID" value="NZ_RKHY01000001.1"/>
</dbReference>
<protein>
    <submittedName>
        <fullName evidence="2">Anti-anti-sigma regulatory factor</fullName>
    </submittedName>
</protein>
<gene>
    <name evidence="2" type="ORF">EDD35_6053</name>
</gene>
<dbReference type="GeneID" id="301847324"/>
<dbReference type="SUPFAM" id="SSF52091">
    <property type="entry name" value="SpoIIaa-like"/>
    <property type="match status" value="1"/>
</dbReference>
<accession>A0A3N2H3Z4</accession>
<dbReference type="AlphaFoldDB" id="A0A3N2H3Z4"/>
<reference evidence="2 3" key="1">
    <citation type="submission" date="2018-11" db="EMBL/GenBank/DDBJ databases">
        <title>Sequencing the genomes of 1000 actinobacteria strains.</title>
        <authorList>
            <person name="Klenk H.-P."/>
        </authorList>
    </citation>
    <scope>NUCLEOTIDE SEQUENCE [LARGE SCALE GENOMIC DNA]</scope>
    <source>
        <strain evidence="2 3">DSM 44348</strain>
    </source>
</reference>
<evidence type="ECO:0000313" key="3">
    <source>
        <dbReference type="Proteomes" id="UP000274843"/>
    </source>
</evidence>
<dbReference type="Gene3D" id="3.30.750.24">
    <property type="entry name" value="STAS domain"/>
    <property type="match status" value="1"/>
</dbReference>
<evidence type="ECO:0000259" key="1">
    <source>
        <dbReference type="PROSITE" id="PS50801"/>
    </source>
</evidence>
<organism evidence="2 3">
    <name type="scientific">Amycolatopsis thermoflava</name>
    <dbReference type="NCBI Taxonomy" id="84480"/>
    <lineage>
        <taxon>Bacteria</taxon>
        <taxon>Bacillati</taxon>
        <taxon>Actinomycetota</taxon>
        <taxon>Actinomycetes</taxon>
        <taxon>Pseudonocardiales</taxon>
        <taxon>Pseudonocardiaceae</taxon>
        <taxon>Amycolatopsis</taxon>
        <taxon>Amycolatopsis methanolica group</taxon>
    </lineage>
</organism>
<feature type="domain" description="STAS" evidence="1">
    <location>
        <begin position="195"/>
        <end position="279"/>
    </location>
</feature>
<proteinExistence type="predicted"/>
<dbReference type="Proteomes" id="UP000274843">
    <property type="component" value="Unassembled WGS sequence"/>
</dbReference>
<dbReference type="InterPro" id="IPR025847">
    <property type="entry name" value="MEDS_domain"/>
</dbReference>
<dbReference type="EMBL" id="RKHY01000001">
    <property type="protein sequence ID" value="ROS43633.1"/>
    <property type="molecule type" value="Genomic_DNA"/>
</dbReference>
<evidence type="ECO:0000313" key="2">
    <source>
        <dbReference type="EMBL" id="ROS43633.1"/>
    </source>
</evidence>
<dbReference type="InterPro" id="IPR002645">
    <property type="entry name" value="STAS_dom"/>
</dbReference>
<name>A0A3N2H3Z4_9PSEU</name>
<sequence length="279" mass="30190">MRRSGIVVNARGLGCHDHLCWGYDDPAEFRSRVREFLAEGLALGHRVCYAGTGPVPRLMADLDGLVDGDEARRRGDLRVLSLDDLGALGDPHVRLRLYAKATESALADGYRGLRVAADVTGLLQSPTRLNSLARFEHLADGYSAVHPFSALCGYDRRKLDRPTLALLCALHPSANENGAGFRLHASARGGCCASLGGELDLASAELFPRALGHVDPRPVGGRLVLDVTTLDFIDHRNLLTLAEHARRHAAEVVLRAPRPGPASVVEVLKLEDIRVEAPR</sequence>
<dbReference type="PROSITE" id="PS50801">
    <property type="entry name" value="STAS"/>
    <property type="match status" value="1"/>
</dbReference>
<keyword evidence="3" id="KW-1185">Reference proteome</keyword>
<dbReference type="InterPro" id="IPR036513">
    <property type="entry name" value="STAS_dom_sf"/>
</dbReference>
<comment type="caution">
    <text evidence="2">The sequence shown here is derived from an EMBL/GenBank/DDBJ whole genome shotgun (WGS) entry which is preliminary data.</text>
</comment>